<keyword evidence="1" id="KW-1015">Disulfide bond</keyword>
<dbReference type="OrthoDB" id="111977at2759"/>
<evidence type="ECO:0000259" key="3">
    <source>
        <dbReference type="Pfam" id="PF06747"/>
    </source>
</evidence>
<gene>
    <name evidence="4" type="ORF">FCC1311_073842</name>
</gene>
<name>A0A2R5GRA2_9STRA</name>
<comment type="caution">
    <text evidence="4">The sequence shown here is derived from an EMBL/GenBank/DDBJ whole genome shotgun (WGS) entry which is preliminary data.</text>
</comment>
<feature type="domain" description="CHCH" evidence="3">
    <location>
        <begin position="37"/>
        <end position="70"/>
    </location>
</feature>
<evidence type="ECO:0000256" key="1">
    <source>
        <dbReference type="ARBA" id="ARBA00023157"/>
    </source>
</evidence>
<evidence type="ECO:0000313" key="4">
    <source>
        <dbReference type="EMBL" id="GBG31163.1"/>
    </source>
</evidence>
<organism evidence="4 5">
    <name type="scientific">Hondaea fermentalgiana</name>
    <dbReference type="NCBI Taxonomy" id="2315210"/>
    <lineage>
        <taxon>Eukaryota</taxon>
        <taxon>Sar</taxon>
        <taxon>Stramenopiles</taxon>
        <taxon>Bigyra</taxon>
        <taxon>Labyrinthulomycetes</taxon>
        <taxon>Thraustochytrida</taxon>
        <taxon>Thraustochytriidae</taxon>
        <taxon>Hondaea</taxon>
    </lineage>
</organism>
<dbReference type="AlphaFoldDB" id="A0A2R5GRA2"/>
<dbReference type="InParanoid" id="A0A2R5GRA2"/>
<dbReference type="SUPFAM" id="SSF47072">
    <property type="entry name" value="Cysteine alpha-hairpin motif"/>
    <property type="match status" value="1"/>
</dbReference>
<dbReference type="Pfam" id="PF06747">
    <property type="entry name" value="CHCH"/>
    <property type="match status" value="1"/>
</dbReference>
<keyword evidence="5" id="KW-1185">Reference proteome</keyword>
<dbReference type="EMBL" id="BEYU01000092">
    <property type="protein sequence ID" value="GBG31163.1"/>
    <property type="molecule type" value="Genomic_DNA"/>
</dbReference>
<sequence length="90" mass="10060">MTKAAESVADAQKKSEDSVRLLSAGTNAEKNEGIPSCEEEHKNSLKCIEKNYSNKQVCRPLFDAYKNCKKARTEARLLRNNGGKKATLWD</sequence>
<accession>A0A2R5GRA2</accession>
<reference evidence="4 5" key="1">
    <citation type="submission" date="2017-12" db="EMBL/GenBank/DDBJ databases">
        <title>Sequencing, de novo assembly and annotation of complete genome of a new Thraustochytrid species, strain FCC1311.</title>
        <authorList>
            <person name="Sedici K."/>
            <person name="Godart F."/>
            <person name="Aiese Cigliano R."/>
            <person name="Sanseverino W."/>
            <person name="Barakat M."/>
            <person name="Ortet P."/>
            <person name="Marechal E."/>
            <person name="Cagnac O."/>
            <person name="Amato A."/>
        </authorList>
    </citation>
    <scope>NUCLEOTIDE SEQUENCE [LARGE SCALE GENOMIC DNA]</scope>
</reference>
<evidence type="ECO:0000256" key="2">
    <source>
        <dbReference type="SAM" id="MobiDB-lite"/>
    </source>
</evidence>
<dbReference type="InterPro" id="IPR010625">
    <property type="entry name" value="CHCH"/>
</dbReference>
<dbReference type="PROSITE" id="PS51808">
    <property type="entry name" value="CHCH"/>
    <property type="match status" value="1"/>
</dbReference>
<dbReference type="Proteomes" id="UP000241890">
    <property type="component" value="Unassembled WGS sequence"/>
</dbReference>
<evidence type="ECO:0000313" key="5">
    <source>
        <dbReference type="Proteomes" id="UP000241890"/>
    </source>
</evidence>
<protein>
    <submittedName>
        <fullName evidence="4">Cytochrome c oxidase-assembly factor COX23, mitochondrial</fullName>
    </submittedName>
</protein>
<feature type="region of interest" description="Disordered" evidence="2">
    <location>
        <begin position="1"/>
        <end position="38"/>
    </location>
</feature>
<dbReference type="InterPro" id="IPR009069">
    <property type="entry name" value="Cys_alpha_HP_mot_SF"/>
</dbReference>
<proteinExistence type="predicted"/>